<feature type="domain" description="Anaphase-promoting complex subunit 1 C-terminal" evidence="8">
    <location>
        <begin position="1712"/>
        <end position="1877"/>
    </location>
</feature>
<name>A0AAD7J073_9AGAR</name>
<dbReference type="GO" id="GO:0051301">
    <property type="term" value="P:cell division"/>
    <property type="evidence" value="ECO:0007669"/>
    <property type="project" value="UniProtKB-KW"/>
</dbReference>
<dbReference type="InterPro" id="IPR048971">
    <property type="entry name" value="Apc1_3rd"/>
</dbReference>
<evidence type="ECO:0000259" key="7">
    <source>
        <dbReference type="Pfam" id="PF12859"/>
    </source>
</evidence>
<dbReference type="Pfam" id="PF18122">
    <property type="entry name" value="APC1_C"/>
    <property type="match status" value="1"/>
</dbReference>
<sequence>MQRCTISVNLFDPVPSADAYLSLISPEAPEHPSDLLTSIRSALRGSGSEPPEARRSTFVSSQPLSPKRDPWEEEEITWNSSTVVWSAGGVLRKKWTFTQEGQQVQSATLGWLEQNSSEINVPQPAHYTSNPAPTRPSTSERPTFGPFARHQQNRKPPRNKIIRVPAVFVFLRSIGKIFLKNGLDYTFAIPFVVRKAWPLYPHGVMIQRSIEPIEREEAALTGEALLPTIFSFTSPFSEAGTVGLTTGIVGGFMSAPSLKDEDENTKKPLKAVPSTESVVWVSHRGPGGNNDLLVTVDADKRQLSVWRYVYIKPKDTPVPLGRARTQTLARHRQSMSTATNRRTSTMFSDLDRLNPRSPKFGSRDLNPVPDIPVLPGDMPPLSALPGMAPALSTATTMASIGSGTSSQWSGSTRPRRNSLTRNELSVTMDRMVLGGKPDADGALASIEHGRMKASYWMEKLHSQELSSVDSDNWRGITCSLFDGRWAATSERALLSIHFPATRSLLLFSVHEGPDNGLKIKYHSQLPALGAVSLRITRRTVWDLLVLKPDHELVVLTHGHREIPIALRVSKSHAAAMDMDVNLSQPVSGGPGQLVGLKNDSFHSATLIFENDAQRRRQQAVCIDMVPSDYLTSQTLRILALALSEDIFFQLHRGFLEEWSTRGFRTSDNTEFECLTSALCRTFELPHLPDSPSDSDLWSSLGRSASYDRFREDPALRALHRPPPFFHTIASEPSLRTPERQVLLAPILYALHTLAEDLRLRIDHYQPLTRLAPVICTVALEIRPEWADYWKRLCPDAMAGWPHPTTKDHQVDDRLPVWPPDVSAILYGRISNPDWQVPWHDTQHMAGRFHISPSFAFGRIDPLTTLTKLTAIYKCLADAAEPSSQKRAENAILRMVELHIGPEFLNRLPLGVLSPIREAARTCQLAPPSDWPLEAYRAVGRNDIAASASQAPDMLFGDGYKAVKDFVDPSVPRSTIEEIVAEAKIAGAGDVQTVSGVELELDDFTDIRFGQDRRLEEVARMLCSSNIAPVRVMERPELNEHDQAKEHQLQVLRIAERTLALPYGRAMFTFGSLPTVTREAYTIPKLEFAIRLQPLNLTVSPETGKIHAESQAWGDFHNGVAAGLRISPSATGVESSWIAFNKPADLTPEHAGFLFALGLTGHLKEMLTWHTFAYLTPKHDLTSIGVLLGLSAANIGTGDQHVTKLLAVHTPALLPTPTVDLNVPLMTQAAGIAGVGLLYMGTKNRRMAEVCLSQISRPDLVQPDLSNEYREAYTFSSALSFGMIMLGKGSMIPADMVLLSRLNVLIHGEAKSVVSKKGNSFDLNLTSPAATLALGLMYLRTERKDVADMLTIPDTVLALNRIQPSFLLMRVLARALIMWDAVAPTSDWQSAQIPTAIREAVENRTKHGKPLDDALELAYYNILASSCFVMGLKFAGTARQEAYMMIIRYFDLFTRMVYSNSQAFDHKIRRSAVRDGLNLISISLSMVMAGTGEISCLRRLRFAYGMYHQTMYHPAFKYGIHVATHMSLGLLFLGGGRFTLGTSDAAIACMITAFFPRAHHQSSDNKSFLQALRHLWVLAIEPRCLIARDVETTEVVYLPVKITVRDGNEAGTTQLISPTLIPDLDKLAAIRVDTPRYWPFHFDTANIPRHRESLLRSQTLYVKRRTAFLSYTEDPRGSRSLFVRSRSSTGEAATLDFPQLTDTKVHPAGDLSEFITSFSNDTLFLAFADHMAREEGETDAERLLHTYCHANLLDSILQGKPQTLQSHLTLFRYRMMTPSSRYFQMNLQDLRFAADFYSKIYERRFSGRREHNYRIPLIRDSTVSGALYALDKQLDDLRTKPEFLSALSQYARGERVADEPISPLGPILAWYMLRNSVPVSTLLLILKDLAAEAYTQCLGLPAPGGTDDTDALGQGIKEVLHATGSKLTSALGSGWSVRSLHEILEGWKIS</sequence>
<keyword evidence="5" id="KW-0131">Cell cycle</keyword>
<dbReference type="Proteomes" id="UP001215280">
    <property type="component" value="Unassembled WGS sequence"/>
</dbReference>
<dbReference type="Pfam" id="PF12859">
    <property type="entry name" value="ANAPC1"/>
    <property type="match status" value="2"/>
</dbReference>
<evidence type="ECO:0000256" key="6">
    <source>
        <dbReference type="SAM" id="MobiDB-lite"/>
    </source>
</evidence>
<keyword evidence="2" id="KW-0132">Cell division</keyword>
<keyword evidence="11" id="KW-1185">Reference proteome</keyword>
<keyword evidence="4" id="KW-0498">Mitosis</keyword>
<evidence type="ECO:0000256" key="1">
    <source>
        <dbReference type="ARBA" id="ARBA00010547"/>
    </source>
</evidence>
<comment type="similarity">
    <text evidence="1">Belongs to the APC1 family.</text>
</comment>
<protein>
    <recommendedName>
        <fullName evidence="12">Anaphase-promoting complex subunit 1</fullName>
    </recommendedName>
</protein>
<feature type="domain" description="Anaphase-promoting complex subunit 1 N-terminal" evidence="7">
    <location>
        <begin position="222"/>
        <end position="347"/>
    </location>
</feature>
<dbReference type="EMBL" id="JARJLG010000068">
    <property type="protein sequence ID" value="KAJ7754266.1"/>
    <property type="molecule type" value="Genomic_DNA"/>
</dbReference>
<evidence type="ECO:0000259" key="8">
    <source>
        <dbReference type="Pfam" id="PF18122"/>
    </source>
</evidence>
<feature type="region of interest" description="Disordered" evidence="6">
    <location>
        <begin position="126"/>
        <end position="156"/>
    </location>
</feature>
<evidence type="ECO:0000256" key="2">
    <source>
        <dbReference type="ARBA" id="ARBA00022618"/>
    </source>
</evidence>
<organism evidence="10 11">
    <name type="scientific">Mycena maculata</name>
    <dbReference type="NCBI Taxonomy" id="230809"/>
    <lineage>
        <taxon>Eukaryota</taxon>
        <taxon>Fungi</taxon>
        <taxon>Dikarya</taxon>
        <taxon>Basidiomycota</taxon>
        <taxon>Agaricomycotina</taxon>
        <taxon>Agaricomycetes</taxon>
        <taxon>Agaricomycetidae</taxon>
        <taxon>Agaricales</taxon>
        <taxon>Marasmiineae</taxon>
        <taxon>Mycenaceae</taxon>
        <taxon>Mycena</taxon>
    </lineage>
</organism>
<evidence type="ECO:0000313" key="10">
    <source>
        <dbReference type="EMBL" id="KAJ7754266.1"/>
    </source>
</evidence>
<dbReference type="GO" id="GO:0031145">
    <property type="term" value="P:anaphase-promoting complex-dependent catabolic process"/>
    <property type="evidence" value="ECO:0007669"/>
    <property type="project" value="TreeGrafter"/>
</dbReference>
<dbReference type="Gene3D" id="1.25.10.10">
    <property type="entry name" value="Leucine-rich Repeat Variant"/>
    <property type="match status" value="2"/>
</dbReference>
<proteinExistence type="inferred from homology"/>
<dbReference type="GO" id="GO:0070979">
    <property type="term" value="P:protein K11-linked ubiquitination"/>
    <property type="evidence" value="ECO:0007669"/>
    <property type="project" value="TreeGrafter"/>
</dbReference>
<accession>A0AAD7J073</accession>
<dbReference type="InterPro" id="IPR049255">
    <property type="entry name" value="Apc1_N"/>
</dbReference>
<dbReference type="InterPro" id="IPR011989">
    <property type="entry name" value="ARM-like"/>
</dbReference>
<comment type="caution">
    <text evidence="10">The sequence shown here is derived from an EMBL/GenBank/DDBJ whole genome shotgun (WGS) entry which is preliminary data.</text>
</comment>
<dbReference type="PANTHER" id="PTHR12827">
    <property type="entry name" value="MEIOTIC CHECKPOINT REGULATOR TSG24 FAMILY MEMBER"/>
    <property type="match status" value="1"/>
</dbReference>
<reference evidence="10" key="1">
    <citation type="submission" date="2023-03" db="EMBL/GenBank/DDBJ databases">
        <title>Massive genome expansion in bonnet fungi (Mycena s.s.) driven by repeated elements and novel gene families across ecological guilds.</title>
        <authorList>
            <consortium name="Lawrence Berkeley National Laboratory"/>
            <person name="Harder C.B."/>
            <person name="Miyauchi S."/>
            <person name="Viragh M."/>
            <person name="Kuo A."/>
            <person name="Thoen E."/>
            <person name="Andreopoulos B."/>
            <person name="Lu D."/>
            <person name="Skrede I."/>
            <person name="Drula E."/>
            <person name="Henrissat B."/>
            <person name="Morin E."/>
            <person name="Kohler A."/>
            <person name="Barry K."/>
            <person name="LaButti K."/>
            <person name="Morin E."/>
            <person name="Salamov A."/>
            <person name="Lipzen A."/>
            <person name="Mereny Z."/>
            <person name="Hegedus B."/>
            <person name="Baldrian P."/>
            <person name="Stursova M."/>
            <person name="Weitz H."/>
            <person name="Taylor A."/>
            <person name="Grigoriev I.V."/>
            <person name="Nagy L.G."/>
            <person name="Martin F."/>
            <person name="Kauserud H."/>
        </authorList>
    </citation>
    <scope>NUCLEOTIDE SEQUENCE</scope>
    <source>
        <strain evidence="10">CBHHK188m</strain>
    </source>
</reference>
<feature type="domain" description="Anaphase-promoting complex subunit 1 beta-sandwich" evidence="9">
    <location>
        <begin position="1582"/>
        <end position="1664"/>
    </location>
</feature>
<keyword evidence="3" id="KW-0677">Repeat</keyword>
<feature type="region of interest" description="Disordered" evidence="6">
    <location>
        <begin position="43"/>
        <end position="73"/>
    </location>
</feature>
<dbReference type="PANTHER" id="PTHR12827:SF3">
    <property type="entry name" value="ANAPHASE-PROMOTING COMPLEX SUBUNIT 1"/>
    <property type="match status" value="1"/>
</dbReference>
<dbReference type="InterPro" id="IPR024990">
    <property type="entry name" value="Apc1"/>
</dbReference>
<feature type="region of interest" description="Disordered" evidence="6">
    <location>
        <begin position="349"/>
        <end position="368"/>
    </location>
</feature>
<feature type="compositionally biased region" description="Polar residues" evidence="6">
    <location>
        <begin position="126"/>
        <end position="141"/>
    </location>
</feature>
<dbReference type="GO" id="GO:0060090">
    <property type="term" value="F:molecular adaptor activity"/>
    <property type="evidence" value="ECO:0007669"/>
    <property type="project" value="TreeGrafter"/>
</dbReference>
<feature type="domain" description="Anaphase-promoting complex subunit 1 N-terminal" evidence="7">
    <location>
        <begin position="68"/>
        <end position="212"/>
    </location>
</feature>
<evidence type="ECO:0000313" key="11">
    <source>
        <dbReference type="Proteomes" id="UP001215280"/>
    </source>
</evidence>
<evidence type="ECO:0000256" key="5">
    <source>
        <dbReference type="ARBA" id="ARBA00023306"/>
    </source>
</evidence>
<dbReference type="GO" id="GO:0007091">
    <property type="term" value="P:metaphase/anaphase transition of mitotic cell cycle"/>
    <property type="evidence" value="ECO:0007669"/>
    <property type="project" value="TreeGrafter"/>
</dbReference>
<dbReference type="GO" id="GO:0005680">
    <property type="term" value="C:anaphase-promoting complex"/>
    <property type="evidence" value="ECO:0007669"/>
    <property type="project" value="InterPro"/>
</dbReference>
<gene>
    <name evidence="10" type="ORF">DFH07DRAFT_1029824</name>
</gene>
<evidence type="ECO:0000259" key="9">
    <source>
        <dbReference type="Pfam" id="PF21282"/>
    </source>
</evidence>
<dbReference type="InterPro" id="IPR041221">
    <property type="entry name" value="APC1_C"/>
</dbReference>
<evidence type="ECO:0008006" key="12">
    <source>
        <dbReference type="Google" id="ProtNLM"/>
    </source>
</evidence>
<evidence type="ECO:0000256" key="4">
    <source>
        <dbReference type="ARBA" id="ARBA00022776"/>
    </source>
</evidence>
<dbReference type="Pfam" id="PF21282">
    <property type="entry name" value="APC1_3rd"/>
    <property type="match status" value="1"/>
</dbReference>
<evidence type="ECO:0000256" key="3">
    <source>
        <dbReference type="ARBA" id="ARBA00022737"/>
    </source>
</evidence>